<dbReference type="AlphaFoldDB" id="A0A1X7GH34"/>
<sequence>MKENAVDRRIVRTKKALRDALTALMKEITFDEITVSDLTRRADINRGTFYLHYRDKYDLLEQSEEEIIEGIRSIRSQKQQLTKEDLPTFDYMNEPMPFVTELFAYVKENADFMRVILGPKGNPAFHVKLKTVMRDNMSQGILTHLDEAQLIVPIGYISAYAISAQLGVIQHWLDSGMKESPEELSLINSKLVFGNPATIYKKS</sequence>
<dbReference type="STRING" id="1313296.SAMN05661091_0606"/>
<dbReference type="Pfam" id="PF00440">
    <property type="entry name" value="TetR_N"/>
    <property type="match status" value="1"/>
</dbReference>
<dbReference type="EMBL" id="LT840184">
    <property type="protein sequence ID" value="SMF69761.1"/>
    <property type="molecule type" value="Genomic_DNA"/>
</dbReference>
<reference evidence="4 5" key="1">
    <citation type="submission" date="2017-04" db="EMBL/GenBank/DDBJ databases">
        <authorList>
            <person name="Afonso C.L."/>
            <person name="Miller P.J."/>
            <person name="Scott M.A."/>
            <person name="Spackman E."/>
            <person name="Goraichik I."/>
            <person name="Dimitrov K.M."/>
            <person name="Suarez D.L."/>
            <person name="Swayne D.E."/>
        </authorList>
    </citation>
    <scope>NUCLEOTIDE SEQUENCE [LARGE SCALE GENOMIC DNA]</scope>
    <source>
        <strain evidence="4 5">N3/975</strain>
    </source>
</reference>
<evidence type="ECO:0000256" key="1">
    <source>
        <dbReference type="ARBA" id="ARBA00023125"/>
    </source>
</evidence>
<dbReference type="InterPro" id="IPR001647">
    <property type="entry name" value="HTH_TetR"/>
</dbReference>
<name>A0A1X7GH34_9BACL</name>
<keyword evidence="5" id="KW-1185">Reference proteome</keyword>
<evidence type="ECO:0000313" key="5">
    <source>
        <dbReference type="Proteomes" id="UP000192940"/>
    </source>
</evidence>
<dbReference type="SUPFAM" id="SSF46689">
    <property type="entry name" value="Homeodomain-like"/>
    <property type="match status" value="1"/>
</dbReference>
<dbReference type="RefSeq" id="WP_208917699.1">
    <property type="nucleotide sequence ID" value="NZ_LT840184.1"/>
</dbReference>
<protein>
    <submittedName>
        <fullName evidence="4">Transcriptional regulator, TetR family</fullName>
    </submittedName>
</protein>
<organism evidence="4 5">
    <name type="scientific">Paenibacillus uliginis N3/975</name>
    <dbReference type="NCBI Taxonomy" id="1313296"/>
    <lineage>
        <taxon>Bacteria</taxon>
        <taxon>Bacillati</taxon>
        <taxon>Bacillota</taxon>
        <taxon>Bacilli</taxon>
        <taxon>Bacillales</taxon>
        <taxon>Paenibacillaceae</taxon>
        <taxon>Paenibacillus</taxon>
    </lineage>
</organism>
<dbReference type="Gene3D" id="1.10.357.10">
    <property type="entry name" value="Tetracycline Repressor, domain 2"/>
    <property type="match status" value="1"/>
</dbReference>
<gene>
    <name evidence="4" type="ORF">SAMN05661091_0606</name>
</gene>
<dbReference type="InterPro" id="IPR009057">
    <property type="entry name" value="Homeodomain-like_sf"/>
</dbReference>
<accession>A0A1X7GH34</accession>
<dbReference type="GO" id="GO:0003677">
    <property type="term" value="F:DNA binding"/>
    <property type="evidence" value="ECO:0007669"/>
    <property type="project" value="UniProtKB-UniRule"/>
</dbReference>
<dbReference type="PANTHER" id="PTHR43479">
    <property type="entry name" value="ACREF/ENVCD OPERON REPRESSOR-RELATED"/>
    <property type="match status" value="1"/>
</dbReference>
<dbReference type="InterPro" id="IPR039532">
    <property type="entry name" value="TetR_C_Firmicutes"/>
</dbReference>
<feature type="domain" description="HTH tetR-type" evidence="3">
    <location>
        <begin position="11"/>
        <end position="71"/>
    </location>
</feature>
<feature type="DNA-binding region" description="H-T-H motif" evidence="2">
    <location>
        <begin position="34"/>
        <end position="53"/>
    </location>
</feature>
<evidence type="ECO:0000259" key="3">
    <source>
        <dbReference type="PROSITE" id="PS50977"/>
    </source>
</evidence>
<evidence type="ECO:0000313" key="4">
    <source>
        <dbReference type="EMBL" id="SMF69761.1"/>
    </source>
</evidence>
<dbReference type="Proteomes" id="UP000192940">
    <property type="component" value="Chromosome I"/>
</dbReference>
<dbReference type="InterPro" id="IPR050624">
    <property type="entry name" value="HTH-type_Tx_Regulator"/>
</dbReference>
<dbReference type="PANTHER" id="PTHR43479:SF7">
    <property type="entry name" value="TETR-FAMILY TRANSCRIPTIONAL REGULATOR"/>
    <property type="match status" value="1"/>
</dbReference>
<evidence type="ECO:0000256" key="2">
    <source>
        <dbReference type="PROSITE-ProRule" id="PRU00335"/>
    </source>
</evidence>
<keyword evidence="1 2" id="KW-0238">DNA-binding</keyword>
<dbReference type="PROSITE" id="PS50977">
    <property type="entry name" value="HTH_TETR_2"/>
    <property type="match status" value="1"/>
</dbReference>
<dbReference type="Pfam" id="PF14278">
    <property type="entry name" value="TetR_C_8"/>
    <property type="match status" value="1"/>
</dbReference>
<proteinExistence type="predicted"/>